<evidence type="ECO:0000313" key="2">
    <source>
        <dbReference type="Proteomes" id="UP001159405"/>
    </source>
</evidence>
<comment type="caution">
    <text evidence="1">The sequence shown here is derived from an EMBL/GenBank/DDBJ whole genome shotgun (WGS) entry which is preliminary data.</text>
</comment>
<evidence type="ECO:0000313" key="1">
    <source>
        <dbReference type="EMBL" id="CAH3191065.1"/>
    </source>
</evidence>
<reference evidence="1 2" key="1">
    <citation type="submission" date="2022-05" db="EMBL/GenBank/DDBJ databases">
        <authorList>
            <consortium name="Genoscope - CEA"/>
            <person name="William W."/>
        </authorList>
    </citation>
    <scope>NUCLEOTIDE SEQUENCE [LARGE SCALE GENOMIC DNA]</scope>
</reference>
<name>A0ABN8SHA7_9CNID</name>
<keyword evidence="2" id="KW-1185">Reference proteome</keyword>
<sequence>MDASNRLNVGFDSGRGISLDYAGSGMDRGLPDLSIQLPVVSTRSDISLPSCRALVSKMKLDLARARAKEDAEAARVAHEYKQRMELRRLEEEATLAELEWKIEMDNLTENKLPPVVPSALNTSTFIVNKQSHSTPVTSEYVSRDGFNSQPSAVYVISSGTPQSTEP</sequence>
<gene>
    <name evidence="1" type="ORF">PLOB_00050074</name>
</gene>
<proteinExistence type="predicted"/>
<protein>
    <submittedName>
        <fullName evidence="1">Uncharacterized protein</fullName>
    </submittedName>
</protein>
<dbReference type="EMBL" id="CALNXK010000984">
    <property type="protein sequence ID" value="CAH3191065.1"/>
    <property type="molecule type" value="Genomic_DNA"/>
</dbReference>
<dbReference type="Proteomes" id="UP001159405">
    <property type="component" value="Unassembled WGS sequence"/>
</dbReference>
<organism evidence="1 2">
    <name type="scientific">Porites lobata</name>
    <dbReference type="NCBI Taxonomy" id="104759"/>
    <lineage>
        <taxon>Eukaryota</taxon>
        <taxon>Metazoa</taxon>
        <taxon>Cnidaria</taxon>
        <taxon>Anthozoa</taxon>
        <taxon>Hexacorallia</taxon>
        <taxon>Scleractinia</taxon>
        <taxon>Fungiina</taxon>
        <taxon>Poritidae</taxon>
        <taxon>Porites</taxon>
    </lineage>
</organism>
<accession>A0ABN8SHA7</accession>
<feature type="non-terminal residue" evidence="1">
    <location>
        <position position="166"/>
    </location>
</feature>